<dbReference type="Pfam" id="PF07591">
    <property type="entry name" value="PT-HINT"/>
    <property type="match status" value="1"/>
</dbReference>
<dbReference type="InterPro" id="IPR006530">
    <property type="entry name" value="YD"/>
</dbReference>
<dbReference type="Pfam" id="PF05593">
    <property type="entry name" value="RHS_repeat"/>
    <property type="match status" value="1"/>
</dbReference>
<dbReference type="Proteomes" id="UP000317940">
    <property type="component" value="Unassembled WGS sequence"/>
</dbReference>
<dbReference type="Gene3D" id="2.170.16.10">
    <property type="entry name" value="Hedgehog/Intein (Hint) domain"/>
    <property type="match status" value="1"/>
</dbReference>
<dbReference type="PANTHER" id="PTHR32305">
    <property type="match status" value="1"/>
</dbReference>
<dbReference type="InterPro" id="IPR036844">
    <property type="entry name" value="Hint_dom_sf"/>
</dbReference>
<dbReference type="SUPFAM" id="SSF51294">
    <property type="entry name" value="Hedgehog/intein (Hint) domain"/>
    <property type="match status" value="1"/>
</dbReference>
<dbReference type="PROSITE" id="PS50818">
    <property type="entry name" value="INTEIN_C_TER"/>
    <property type="match status" value="1"/>
</dbReference>
<comment type="caution">
    <text evidence="1">The sequence shown here is derived from an EMBL/GenBank/DDBJ whole genome shotgun (WGS) entry which is preliminary data.</text>
</comment>
<keyword evidence="2" id="KW-1185">Reference proteome</keyword>
<sequence>MRRNRSKRDDAVVAPYARGWAGRILRSAGAGALLAAAIGVPAQAAAAGPGTPVAPKASKGYAVTGGKTLSPHLIHPDDQTKKPFQAKAVALPPAAAGTAALPAPETGRQDGARTAVSGTPVWAQSATGGTASATSVGVHVLDQHKSAQLGVSGVVFSVDGGSGQAGRARVGVDYSAFTEAFGGNYGSRLHLVSLPACSLTTPQVAACRVQTPLATDHDVAGKSVSTVLDLASATGSAIPASQGGAKGAVVPATWSGAGTAATTAATGSSGSVIAATDSTGQEGGAAGSYAADALKPSSSWTGGGSTGSFNYQYPVTLPGASSTLVPSVGLGYDSSSVDGQTTSTEAQSSWVGDGWGTADSYIEQTFTPCTDNPEGSASPSSTNDECYAGPILTLSLNGNTTSLVWDSSKGTYTPADNGGEVVTHVTGANNGTGTYNTDYWTITDRSGTVYEFGLNQLPGWSAGKQATNSVDTEPVYSAHPGDPCYNAGGFSSSVCTTAYKWHLDYVKNPHGQAMSYYYHQDTNFYGQNLGASNTSYVRDSYLWHIDYGFTDGNAYGTVPDQVYFNTAPRCTATTCDPLSSTSAATEYPDVPFDLVCAQGATCSSYGPSFFSTVRLASISAQQWSTASSQYLPVDSYALSQSEPATGDGTSPTLWLASITRTGSDTTAGGSSSAITMPPVTFTGQDLQNRVDTTNFPGLYRYRISSITTELGEVIGITYGLPTPCTAASVATQDPSTNTASCYPVYWTPKFYTAPVRDWFEKYAVTQVLENDTTGGALKKQTNYTYNGAAWHYDDNEVVQAKYRTWGQFHGYASVTTTTGDQANDPQTQSTTAYYQGMDGDYLTPTSNRSITLTDSQGGTHTDSPQLTGSALETTAYQGAGGPVNNSVITSYWVSSPTASRSRTGLSPLTATMTRTAETYTRQALTDNGTTTWRYTESDTSYDPNTGLKTASYTHTVPASPAYDQCSTTTYAPANTAVNIIGLPAGQETDSVACSGFTEGASPSAPAGYNTLGAPSSVNRPAQVVSATQTFYDDPTYSTTFPQATAPNAGSVTMVRQAADYTGGAFTWQTVKRATYDSYGRVLVAYDGRGNATTTSYTVNPVGLTTGVSTTNAKSQTQSTTLDPTRGLTLTTTDANGVVSTVQYDALGRTTAVWKDSRATSTPANELIGYTVSNTSLSGTTTQTMLESEAYATSVTIDDALGRVRQTQASTPQGGRLITDTIYDSRGWVRKKNNPYWDSTTNPTIAAASFQTYQDSKVPSQDVYTYDGLGRAVIDQSYAFAIAKETSTTVNTGDNTTVFPPTGGVVKTTGTDPVGRTSTVTEYATAPTLVTPANTFTGTWYTTGGTPASTIAYGYDGHGKQNTTSNAGSTWTTTYNLLGQIVSKTDPDAGTSTMAYDGSGNVTQTTDARGAVNSFTYDVLNRKTAAYAAATTAQAPANESASWVYDNDNTVSGVADAIGQVTTSTSYNSGNAYTNQSLGFNVFGESLGETITIPAAQGALGRSYTFKHTYSVYTGLPASDTYPLAGGLPNEVVGRSYTNLDLPNGAGIIGTGYVQSTNYDAYSRVTQETLGTTTNQAFITNTYDTHTGALTDQLVSHAVGTAAPTPTDEQAYTYDPSGNLLRQDSTRNGANTPSESQCYTYDTQDRLSSAWTATDKCATTPATGSTATVGSGLGTASAYWTSWTYTPTGQRATQTQHGLSGTADTTTNYTYNGNNTGQAHTLTSDSTGAPSTGDSYAYDAAGNMTTRNTPASGNQTLTWNTAEQLQSITTATSGVSYIYDADGQLLIKADPTSVNLYLPGEQLTLNTANNANTTSGVRYLPLPGGGTMVRTGTGTNYNFEIPDPHGTASLTLDNTAQTPTWRQFTPYGAPRGTTGTWIDDRGFLNAPTDKTAGLTTLGARDYDPNTGAFISLDPLFEATSTQELNGYTYAANNPIGGSDPSGLMRQPADTSGEACTNGCTDSSGDNSNFRLNATLQAAAPAPAHVSKNGGAGSDMDILYGLGMIPVSIGSWVHKALYLGSAPGEDPNPDPTGDYIRWVRQRGGDPDSTNFDISSNILAADGGSMDAPDELPGIPDAAGAAGDSAVADAINENTIESDPDGIYAILGCRNSFPAGTLVLLADGTAKPIDTLSKGDMVTATDPQAGKTSSEPVLATIVTPNDQNFTDLTIQTPNAPTVDAATLTSTQHHPFWDITTQTWTDAGNLKRGDQVRAEDGQPADVLNVRNYHTAPHTAYNLTVDHLHTYYVLAGTTPVLVHNTCGGTKLKDGEQYVYRAVKDDELKQILDTRRFKNAPGIESKYFSSTPEGAALYAKSAYGTFPQEGPYTLVRGAIRSDQIPAESRIEHLADGGGGIDAFALWEDSMSTIGRVRILPYMPIP</sequence>
<reference evidence="1 2" key="1">
    <citation type="submission" date="2019-06" db="EMBL/GenBank/DDBJ databases">
        <title>Sequencing the genomes of 1000 actinobacteria strains.</title>
        <authorList>
            <person name="Klenk H.-P."/>
        </authorList>
    </citation>
    <scope>NUCLEOTIDE SEQUENCE [LARGE SCALE GENOMIC DNA]</scope>
    <source>
        <strain evidence="1 2">DSM 44826</strain>
    </source>
</reference>
<organism evidence="1 2">
    <name type="scientific">Kitasatospora viridis</name>
    <dbReference type="NCBI Taxonomy" id="281105"/>
    <lineage>
        <taxon>Bacteria</taxon>
        <taxon>Bacillati</taxon>
        <taxon>Actinomycetota</taxon>
        <taxon>Actinomycetes</taxon>
        <taxon>Kitasatosporales</taxon>
        <taxon>Streptomycetaceae</taxon>
        <taxon>Kitasatospora</taxon>
    </lineage>
</organism>
<dbReference type="RefSeq" id="WP_170305251.1">
    <property type="nucleotide sequence ID" value="NZ_BAAAMZ010000001.1"/>
</dbReference>
<dbReference type="Gene3D" id="2.180.10.10">
    <property type="entry name" value="RHS repeat-associated core"/>
    <property type="match status" value="1"/>
</dbReference>
<proteinExistence type="predicted"/>
<evidence type="ECO:0000313" key="2">
    <source>
        <dbReference type="Proteomes" id="UP000317940"/>
    </source>
</evidence>
<accession>A0A561SEZ7</accession>
<protein>
    <submittedName>
        <fullName evidence="1">Intein/RHS repeat-associated protein</fullName>
    </submittedName>
</protein>
<dbReference type="InterPro" id="IPR030934">
    <property type="entry name" value="Intein_C"/>
</dbReference>
<dbReference type="InterPro" id="IPR050708">
    <property type="entry name" value="T6SS_VgrG/RHS"/>
</dbReference>
<dbReference type="CDD" id="cd00081">
    <property type="entry name" value="Hint"/>
    <property type="match status" value="1"/>
</dbReference>
<evidence type="ECO:0000313" key="1">
    <source>
        <dbReference type="EMBL" id="TWF73441.1"/>
    </source>
</evidence>
<name>A0A561SEZ7_9ACTN</name>
<dbReference type="InterPro" id="IPR022385">
    <property type="entry name" value="Rhs_assc_core"/>
</dbReference>
<dbReference type="InterPro" id="IPR031325">
    <property type="entry name" value="RHS_repeat"/>
</dbReference>
<gene>
    <name evidence="1" type="ORF">FHX73_1552</name>
</gene>
<dbReference type="EMBL" id="VIWT01000005">
    <property type="protein sequence ID" value="TWF73441.1"/>
    <property type="molecule type" value="Genomic_DNA"/>
</dbReference>
<dbReference type="NCBIfam" id="TIGR01443">
    <property type="entry name" value="intein_Cterm"/>
    <property type="match status" value="1"/>
</dbReference>
<dbReference type="PANTHER" id="PTHR32305:SF17">
    <property type="entry name" value="TRNA NUCLEASE WAPA"/>
    <property type="match status" value="1"/>
</dbReference>
<dbReference type="NCBIfam" id="TIGR01643">
    <property type="entry name" value="YD_repeat_2x"/>
    <property type="match status" value="2"/>
</dbReference>
<dbReference type="NCBIfam" id="TIGR03696">
    <property type="entry name" value="Rhs_assc_core"/>
    <property type="match status" value="1"/>
</dbReference>